<dbReference type="RefSeq" id="WP_078236908.1">
    <property type="nucleotide sequence ID" value="NZ_MUYA01000007.1"/>
</dbReference>
<evidence type="ECO:0000256" key="1">
    <source>
        <dbReference type="SAM" id="Coils"/>
    </source>
</evidence>
<accession>A0A1T0AS49</accession>
<keyword evidence="3" id="KW-1185">Reference proteome</keyword>
<sequence length="244" mass="27686">MANSNLKLEVILSAVDKLTAPFQNASKKVIELAKQLSKTKRTLGELSSQYSDNQRKINLYAKTLNPLKNQLTETNRKLKEAQNEAQRLADKFNATANPSKRLTKQFERAKNAVKKLEQAQQAQNLKLETARKKLAESGINTARLAQAQRELRNRMNEANASIDRQQRRLQQLNQRAKANAVYSRRVQSVKQMSEFTANLGQRAMVQSYAVGRAMVLPLFVAIFPFESIPTCTISISPTQDYQYQ</sequence>
<dbReference type="Gene3D" id="1.10.287.1490">
    <property type="match status" value="1"/>
</dbReference>
<organism evidence="2 3">
    <name type="scientific">Haemophilus paracuniculus</name>
    <dbReference type="NCBI Taxonomy" id="734"/>
    <lineage>
        <taxon>Bacteria</taxon>
        <taxon>Pseudomonadati</taxon>
        <taxon>Pseudomonadota</taxon>
        <taxon>Gammaproteobacteria</taxon>
        <taxon>Pasteurellales</taxon>
        <taxon>Pasteurellaceae</taxon>
        <taxon>Haemophilus</taxon>
    </lineage>
</organism>
<reference evidence="2 3" key="1">
    <citation type="submission" date="2017-02" db="EMBL/GenBank/DDBJ databases">
        <title>Draft genome sequence of Haemophilus paracuniculus CCUG 43573 type strain.</title>
        <authorList>
            <person name="Engstrom-Jakobsson H."/>
            <person name="Salva-Serra F."/>
            <person name="Thorell K."/>
            <person name="Gonzales-Siles L."/>
            <person name="Karlsson R."/>
            <person name="Boulund F."/>
            <person name="Engstrand L."/>
            <person name="Kristiansson E."/>
            <person name="Moore E."/>
        </authorList>
    </citation>
    <scope>NUCLEOTIDE SEQUENCE [LARGE SCALE GENOMIC DNA]</scope>
    <source>
        <strain evidence="2 3">CCUG 43573</strain>
    </source>
</reference>
<dbReference type="Proteomes" id="UP000190867">
    <property type="component" value="Unassembled WGS sequence"/>
</dbReference>
<comment type="caution">
    <text evidence="2">The sequence shown here is derived from an EMBL/GenBank/DDBJ whole genome shotgun (WGS) entry which is preliminary data.</text>
</comment>
<evidence type="ECO:0008006" key="4">
    <source>
        <dbReference type="Google" id="ProtNLM"/>
    </source>
</evidence>
<name>A0A1T0AS49_9PAST</name>
<proteinExistence type="predicted"/>
<evidence type="ECO:0000313" key="3">
    <source>
        <dbReference type="Proteomes" id="UP000190867"/>
    </source>
</evidence>
<dbReference type="STRING" id="734.B0187_05745"/>
<dbReference type="AlphaFoldDB" id="A0A1T0AS49"/>
<dbReference type="EMBL" id="MUYA01000007">
    <property type="protein sequence ID" value="OOR99259.1"/>
    <property type="molecule type" value="Genomic_DNA"/>
</dbReference>
<protein>
    <recommendedName>
        <fullName evidence="4">Phage tail tape measure protein</fullName>
    </recommendedName>
</protein>
<dbReference type="OrthoDB" id="79849at2"/>
<evidence type="ECO:0000313" key="2">
    <source>
        <dbReference type="EMBL" id="OOR99259.1"/>
    </source>
</evidence>
<gene>
    <name evidence="2" type="ORF">B0187_05745</name>
</gene>
<keyword evidence="1" id="KW-0175">Coiled coil</keyword>
<feature type="coiled-coil region" evidence="1">
    <location>
        <begin position="64"/>
        <end position="179"/>
    </location>
</feature>